<keyword evidence="6" id="KW-1185">Reference proteome</keyword>
<organism evidence="5 6">
    <name type="scientific">Rhynchophorus ferrugineus</name>
    <name type="common">Red palm weevil</name>
    <name type="synonym">Curculio ferrugineus</name>
    <dbReference type="NCBI Taxonomy" id="354439"/>
    <lineage>
        <taxon>Eukaryota</taxon>
        <taxon>Metazoa</taxon>
        <taxon>Ecdysozoa</taxon>
        <taxon>Arthropoda</taxon>
        <taxon>Hexapoda</taxon>
        <taxon>Insecta</taxon>
        <taxon>Pterygota</taxon>
        <taxon>Neoptera</taxon>
        <taxon>Endopterygota</taxon>
        <taxon>Coleoptera</taxon>
        <taxon>Polyphaga</taxon>
        <taxon>Cucujiformia</taxon>
        <taxon>Curculionidae</taxon>
        <taxon>Dryophthorinae</taxon>
        <taxon>Rhynchophorus</taxon>
    </lineage>
</organism>
<dbReference type="InterPro" id="IPR002110">
    <property type="entry name" value="Ankyrin_rpt"/>
</dbReference>
<keyword evidence="1" id="KW-0677">Repeat</keyword>
<evidence type="ECO:0000256" key="4">
    <source>
        <dbReference type="SAM" id="MobiDB-lite"/>
    </source>
</evidence>
<dbReference type="PANTHER" id="PTHR24198:SF165">
    <property type="entry name" value="ANKYRIN REPEAT-CONTAINING PROTEIN-RELATED"/>
    <property type="match status" value="1"/>
</dbReference>
<dbReference type="Proteomes" id="UP000625711">
    <property type="component" value="Unassembled WGS sequence"/>
</dbReference>
<proteinExistence type="predicted"/>
<comment type="caution">
    <text evidence="5">The sequence shown here is derived from an EMBL/GenBank/DDBJ whole genome shotgun (WGS) entry which is preliminary data.</text>
</comment>
<dbReference type="PROSITE" id="PS50088">
    <property type="entry name" value="ANK_REPEAT"/>
    <property type="match status" value="2"/>
</dbReference>
<dbReference type="EMBL" id="JAACXV010013109">
    <property type="protein sequence ID" value="KAF7274052.1"/>
    <property type="molecule type" value="Genomic_DNA"/>
</dbReference>
<evidence type="ECO:0000313" key="5">
    <source>
        <dbReference type="EMBL" id="KAF7274052.1"/>
    </source>
</evidence>
<dbReference type="InterPro" id="IPR036770">
    <property type="entry name" value="Ankyrin_rpt-contain_sf"/>
</dbReference>
<sequence>MSDSDSGKGSPIIEYRSRTYFRHPKILDNDRNTKLHYLASKGDDENILQHIGKESPMIDPENYMNWTPLMMACRKGYASTVKILLDHRANATKINKYGMNVFHLAVVSGNLELVKLILDHLLIGGISRRHLEKQFSALSLAILFHHEEILEYLFSNHFQIDLATKVTGITPLMFAQAIDNSAAISFLLQNKADIKMKNFLGHTAVDIAVIRQQIKFINPEQKTATAEQPAQKQQEQTEKQNQNLKDMLQGKNVRQVPPPPLPAPPTILPPNLTPNQMPFIVVTPTELFNTPVAYMAPPNVPFNARKSSNISPMDMPPPPPVTPITPLTLTFPRQVFFPPEFSPCQVAYNMVDCYNSDLLNARINSSPGMFFSPPMLNVLSPRMQ</sequence>
<feature type="repeat" description="ANK" evidence="3">
    <location>
        <begin position="64"/>
        <end position="96"/>
    </location>
</feature>
<dbReference type="PANTHER" id="PTHR24198">
    <property type="entry name" value="ANKYRIN REPEAT AND PROTEIN KINASE DOMAIN-CONTAINING PROTEIN"/>
    <property type="match status" value="1"/>
</dbReference>
<feature type="compositionally biased region" description="Low complexity" evidence="4">
    <location>
        <begin position="221"/>
        <end position="234"/>
    </location>
</feature>
<evidence type="ECO:0000256" key="3">
    <source>
        <dbReference type="PROSITE-ProRule" id="PRU00023"/>
    </source>
</evidence>
<dbReference type="OrthoDB" id="539213at2759"/>
<dbReference type="AlphaFoldDB" id="A0A834I3Q8"/>
<evidence type="ECO:0000313" key="6">
    <source>
        <dbReference type="Proteomes" id="UP000625711"/>
    </source>
</evidence>
<name>A0A834I3Q8_RHYFE</name>
<feature type="region of interest" description="Disordered" evidence="4">
    <location>
        <begin position="221"/>
        <end position="240"/>
    </location>
</feature>
<gene>
    <name evidence="5" type="ORF">GWI33_013271</name>
</gene>
<keyword evidence="2 3" id="KW-0040">ANK repeat</keyword>
<protein>
    <submittedName>
        <fullName evidence="5">Uncharacterized protein</fullName>
    </submittedName>
</protein>
<evidence type="ECO:0000256" key="2">
    <source>
        <dbReference type="ARBA" id="ARBA00023043"/>
    </source>
</evidence>
<dbReference type="Pfam" id="PF12796">
    <property type="entry name" value="Ank_2"/>
    <property type="match status" value="2"/>
</dbReference>
<feature type="repeat" description="ANK" evidence="3">
    <location>
        <begin position="167"/>
        <end position="199"/>
    </location>
</feature>
<dbReference type="SMART" id="SM00248">
    <property type="entry name" value="ANK"/>
    <property type="match status" value="5"/>
</dbReference>
<reference evidence="5" key="1">
    <citation type="submission" date="2020-08" db="EMBL/GenBank/DDBJ databases">
        <title>Genome sequencing and assembly of the red palm weevil Rhynchophorus ferrugineus.</title>
        <authorList>
            <person name="Dias G.B."/>
            <person name="Bergman C.M."/>
            <person name="Manee M."/>
        </authorList>
    </citation>
    <scope>NUCLEOTIDE SEQUENCE</scope>
    <source>
        <strain evidence="5">AA-2017</strain>
        <tissue evidence="5">Whole larva</tissue>
    </source>
</reference>
<dbReference type="SUPFAM" id="SSF48403">
    <property type="entry name" value="Ankyrin repeat"/>
    <property type="match status" value="1"/>
</dbReference>
<accession>A0A834I3Q8</accession>
<evidence type="ECO:0000256" key="1">
    <source>
        <dbReference type="ARBA" id="ARBA00022737"/>
    </source>
</evidence>
<dbReference type="Gene3D" id="1.25.40.20">
    <property type="entry name" value="Ankyrin repeat-containing domain"/>
    <property type="match status" value="1"/>
</dbReference>